<feature type="transmembrane region" description="Helical" evidence="1">
    <location>
        <begin position="61"/>
        <end position="80"/>
    </location>
</feature>
<feature type="transmembrane region" description="Helical" evidence="1">
    <location>
        <begin position="138"/>
        <end position="161"/>
    </location>
</feature>
<sequence length="385" mass="43146">MQMQPVGMKERYSEVDSLRGIALLGILLVNMLFFHSPYIYFDPFNWYTAPADKAGYQFIDIFVQASFYPLFAMLFGFGLATQFQRFEGAFLKFGMKRMAVLFAFGIAHVLLLWAGDILITYAAAGFVLLFLLRLSTKWLLALGILFYMIPNGAITLLLLVVQRLDPESTAVYTDVQGIEQSIAAYGQGGFSDIFVQRLADWNFMNQGGLFLIWMLFTIVPLLMFGAAAAKGHLISKIRMSPMQFLAVGLIFIALGTAVKWIPYLTQGDLVTGMIQDTFGGPVQAIGYGLLLLSLASKTTGFIGWRPFVKAGRMSLTIYLLMSLIATTFFYNYGFGFYGKVDIQASFWIALGIYAICVIFAELWLSKAKQGPAEWLWRKLTYPTNK</sequence>
<evidence type="ECO:0000313" key="3">
    <source>
        <dbReference type="EMBL" id="OZS79095.1"/>
    </source>
</evidence>
<feature type="transmembrane region" description="Helical" evidence="1">
    <location>
        <begin position="101"/>
        <end position="132"/>
    </location>
</feature>
<dbReference type="InterPro" id="IPR007349">
    <property type="entry name" value="DUF418"/>
</dbReference>
<dbReference type="Pfam" id="PF04235">
    <property type="entry name" value="DUF418"/>
    <property type="match status" value="1"/>
</dbReference>
<proteinExistence type="predicted"/>
<keyword evidence="1" id="KW-0812">Transmembrane</keyword>
<evidence type="ECO:0000256" key="1">
    <source>
        <dbReference type="SAM" id="Phobius"/>
    </source>
</evidence>
<feature type="transmembrane region" description="Helical" evidence="1">
    <location>
        <begin position="21"/>
        <end position="41"/>
    </location>
</feature>
<dbReference type="Proteomes" id="UP000217065">
    <property type="component" value="Unassembled WGS sequence"/>
</dbReference>
<dbReference type="PANTHER" id="PTHR30590">
    <property type="entry name" value="INNER MEMBRANE PROTEIN"/>
    <property type="match status" value="1"/>
</dbReference>
<dbReference type="InterPro" id="IPR052529">
    <property type="entry name" value="Bact_Transport_Assoc"/>
</dbReference>
<feature type="transmembrane region" description="Helical" evidence="1">
    <location>
        <begin position="284"/>
        <end position="303"/>
    </location>
</feature>
<feature type="domain" description="DUF418" evidence="2">
    <location>
        <begin position="243"/>
        <end position="381"/>
    </location>
</feature>
<evidence type="ECO:0000313" key="4">
    <source>
        <dbReference type="Proteomes" id="UP000217065"/>
    </source>
</evidence>
<feature type="transmembrane region" description="Helical" evidence="1">
    <location>
        <begin position="315"/>
        <end position="332"/>
    </location>
</feature>
<keyword evidence="1" id="KW-0472">Membrane</keyword>
<feature type="transmembrane region" description="Helical" evidence="1">
    <location>
        <begin position="244"/>
        <end position="264"/>
    </location>
</feature>
<name>A0A264W6A9_9BACL</name>
<dbReference type="OrthoDB" id="9807744at2"/>
<dbReference type="EMBL" id="NOKQ01000134">
    <property type="protein sequence ID" value="OZS79095.1"/>
    <property type="molecule type" value="Genomic_DNA"/>
</dbReference>
<keyword evidence="4" id="KW-1185">Reference proteome</keyword>
<protein>
    <recommendedName>
        <fullName evidence="2">DUF418 domain-containing protein</fullName>
    </recommendedName>
</protein>
<dbReference type="RefSeq" id="WP_094941474.1">
    <property type="nucleotide sequence ID" value="NZ_NOKQ01000134.1"/>
</dbReference>
<comment type="caution">
    <text evidence="3">The sequence shown here is derived from an EMBL/GenBank/DDBJ whole genome shotgun (WGS) entry which is preliminary data.</text>
</comment>
<feature type="transmembrane region" description="Helical" evidence="1">
    <location>
        <begin position="211"/>
        <end position="232"/>
    </location>
</feature>
<dbReference type="AlphaFoldDB" id="A0A264W6A9"/>
<accession>A0A264W6A9</accession>
<feature type="transmembrane region" description="Helical" evidence="1">
    <location>
        <begin position="344"/>
        <end position="364"/>
    </location>
</feature>
<gene>
    <name evidence="3" type="ORF">CF394_01350</name>
</gene>
<dbReference type="PANTHER" id="PTHR30590:SF2">
    <property type="entry name" value="INNER MEMBRANE PROTEIN"/>
    <property type="match status" value="1"/>
</dbReference>
<evidence type="ECO:0000259" key="2">
    <source>
        <dbReference type="Pfam" id="PF04235"/>
    </source>
</evidence>
<organism evidence="3 4">
    <name type="scientific">Tetzosporium hominis</name>
    <dbReference type="NCBI Taxonomy" id="2020506"/>
    <lineage>
        <taxon>Bacteria</taxon>
        <taxon>Bacillati</taxon>
        <taxon>Bacillota</taxon>
        <taxon>Bacilli</taxon>
        <taxon>Bacillales</taxon>
        <taxon>Caryophanaceae</taxon>
        <taxon>Tetzosporium</taxon>
    </lineage>
</organism>
<keyword evidence="1" id="KW-1133">Transmembrane helix</keyword>
<reference evidence="3 4" key="1">
    <citation type="submission" date="2017-07" db="EMBL/GenBank/DDBJ databases">
        <title>Tetzosporium hominis gen.nov. sp.nov.</title>
        <authorList>
            <person name="Tetz G."/>
            <person name="Tetz V."/>
        </authorList>
    </citation>
    <scope>NUCLEOTIDE SEQUENCE [LARGE SCALE GENOMIC DNA]</scope>
    <source>
        <strain evidence="3 4">VT-49</strain>
    </source>
</reference>